<dbReference type="EMBL" id="BMAW01047403">
    <property type="protein sequence ID" value="GFS60664.1"/>
    <property type="molecule type" value="Genomic_DNA"/>
</dbReference>
<comment type="caution">
    <text evidence="1">The sequence shown here is derived from an EMBL/GenBank/DDBJ whole genome shotgun (WGS) entry which is preliminary data.</text>
</comment>
<keyword evidence="2" id="KW-1185">Reference proteome</keyword>
<evidence type="ECO:0000313" key="1">
    <source>
        <dbReference type="EMBL" id="GFS60664.1"/>
    </source>
</evidence>
<protein>
    <submittedName>
        <fullName evidence="1">Uncharacterized protein</fullName>
    </submittedName>
</protein>
<organism evidence="1 2">
    <name type="scientific">Nephila pilipes</name>
    <name type="common">Giant wood spider</name>
    <name type="synonym">Nephila maculata</name>
    <dbReference type="NCBI Taxonomy" id="299642"/>
    <lineage>
        <taxon>Eukaryota</taxon>
        <taxon>Metazoa</taxon>
        <taxon>Ecdysozoa</taxon>
        <taxon>Arthropoda</taxon>
        <taxon>Chelicerata</taxon>
        <taxon>Arachnida</taxon>
        <taxon>Araneae</taxon>
        <taxon>Araneomorphae</taxon>
        <taxon>Entelegynae</taxon>
        <taxon>Araneoidea</taxon>
        <taxon>Nephilidae</taxon>
        <taxon>Nephila</taxon>
    </lineage>
</organism>
<dbReference type="OrthoDB" id="6430750at2759"/>
<sequence>MYYERSTSNTILVAKRYKNFEIGNEVIVLVPDSAHKMYAIWTSPCTIVGKRNIHCYLVQMPDSRKRNLFAKAKASAPVVPIQQEEAAITCFPGRTKDSGHVCVDKESLCPSPQSCRGF</sequence>
<accession>A0A8X6MI97</accession>
<dbReference type="AlphaFoldDB" id="A0A8X6MI97"/>
<dbReference type="Proteomes" id="UP000887013">
    <property type="component" value="Unassembled WGS sequence"/>
</dbReference>
<reference evidence="1" key="1">
    <citation type="submission" date="2020-08" db="EMBL/GenBank/DDBJ databases">
        <title>Multicomponent nature underlies the extraordinary mechanical properties of spider dragline silk.</title>
        <authorList>
            <person name="Kono N."/>
            <person name="Nakamura H."/>
            <person name="Mori M."/>
            <person name="Yoshida Y."/>
            <person name="Ohtoshi R."/>
            <person name="Malay A.D."/>
            <person name="Moran D.A.P."/>
            <person name="Tomita M."/>
            <person name="Numata K."/>
            <person name="Arakawa K."/>
        </authorList>
    </citation>
    <scope>NUCLEOTIDE SEQUENCE</scope>
</reference>
<name>A0A8X6MI97_NEPPI</name>
<proteinExistence type="predicted"/>
<gene>
    <name evidence="1" type="ORF">NPIL_117001</name>
</gene>
<evidence type="ECO:0000313" key="2">
    <source>
        <dbReference type="Proteomes" id="UP000887013"/>
    </source>
</evidence>